<reference evidence="1 2" key="1">
    <citation type="submission" date="2016-03" db="EMBL/GenBank/DDBJ databases">
        <title>Comparative genomics of the ectomycorrhizal sister species Rhizopogon vinicolor and Rhizopogon vesiculosus (Basidiomycota: Boletales) reveals a divergence of the mating type B locus.</title>
        <authorList>
            <person name="Mujic A.B."/>
            <person name="Kuo A."/>
            <person name="Tritt A."/>
            <person name="Lipzen A."/>
            <person name="Chen C."/>
            <person name="Johnson J."/>
            <person name="Sharma A."/>
            <person name="Barry K."/>
            <person name="Grigoriev I.V."/>
            <person name="Spatafora J.W."/>
        </authorList>
    </citation>
    <scope>NUCLEOTIDE SEQUENCE [LARGE SCALE GENOMIC DNA]</scope>
    <source>
        <strain evidence="1 2">AM-OR11-056</strain>
    </source>
</reference>
<protein>
    <submittedName>
        <fullName evidence="1">Uncharacterized protein</fullName>
    </submittedName>
</protein>
<accession>A0A1J8QPF5</accession>
<sequence length="26" mass="2635">VKEIGLHTGCGSIAQGREAIAQANPN</sequence>
<comment type="caution">
    <text evidence="1">The sequence shown here is derived from an EMBL/GenBank/DDBJ whole genome shotgun (WGS) entry which is preliminary data.</text>
</comment>
<dbReference type="Proteomes" id="UP000183567">
    <property type="component" value="Unassembled WGS sequence"/>
</dbReference>
<proteinExistence type="predicted"/>
<dbReference type="EMBL" id="LVVM01005125">
    <property type="protein sequence ID" value="OJA11282.1"/>
    <property type="molecule type" value="Genomic_DNA"/>
</dbReference>
<keyword evidence="2" id="KW-1185">Reference proteome</keyword>
<organism evidence="1 2">
    <name type="scientific">Rhizopogon vesiculosus</name>
    <dbReference type="NCBI Taxonomy" id="180088"/>
    <lineage>
        <taxon>Eukaryota</taxon>
        <taxon>Fungi</taxon>
        <taxon>Dikarya</taxon>
        <taxon>Basidiomycota</taxon>
        <taxon>Agaricomycotina</taxon>
        <taxon>Agaricomycetes</taxon>
        <taxon>Agaricomycetidae</taxon>
        <taxon>Boletales</taxon>
        <taxon>Suillineae</taxon>
        <taxon>Rhizopogonaceae</taxon>
        <taxon>Rhizopogon</taxon>
    </lineage>
</organism>
<evidence type="ECO:0000313" key="2">
    <source>
        <dbReference type="Proteomes" id="UP000183567"/>
    </source>
</evidence>
<name>A0A1J8QPF5_9AGAM</name>
<evidence type="ECO:0000313" key="1">
    <source>
        <dbReference type="EMBL" id="OJA11282.1"/>
    </source>
</evidence>
<gene>
    <name evidence="1" type="ORF">AZE42_10816</name>
</gene>
<feature type="non-terminal residue" evidence="1">
    <location>
        <position position="1"/>
    </location>
</feature>
<dbReference type="AlphaFoldDB" id="A0A1J8QPF5"/>